<dbReference type="SUPFAM" id="SSF103481">
    <property type="entry name" value="Multidrug resistance efflux transporter EmrE"/>
    <property type="match status" value="2"/>
</dbReference>
<dbReference type="RefSeq" id="WP_057825666.1">
    <property type="nucleotide sequence ID" value="NZ_AZFX01000094.1"/>
</dbReference>
<dbReference type="InterPro" id="IPR050638">
    <property type="entry name" value="AA-Vitamin_Transporters"/>
</dbReference>
<feature type="transmembrane region" description="Helical" evidence="7">
    <location>
        <begin position="189"/>
        <end position="206"/>
    </location>
</feature>
<dbReference type="EMBL" id="AZFX01000094">
    <property type="protein sequence ID" value="KRM08031.1"/>
    <property type="molecule type" value="Genomic_DNA"/>
</dbReference>
<proteinExistence type="inferred from homology"/>
<feature type="transmembrane region" description="Helical" evidence="7">
    <location>
        <begin position="75"/>
        <end position="94"/>
    </location>
</feature>
<feature type="transmembrane region" description="Helical" evidence="7">
    <location>
        <begin position="136"/>
        <end position="153"/>
    </location>
</feature>
<dbReference type="Pfam" id="PF00892">
    <property type="entry name" value="EamA"/>
    <property type="match status" value="2"/>
</dbReference>
<feature type="transmembrane region" description="Helical" evidence="7">
    <location>
        <begin position="106"/>
        <end position="124"/>
    </location>
</feature>
<name>A0A0R1VRE3_9LACO</name>
<feature type="transmembrane region" description="Helical" evidence="7">
    <location>
        <begin position="9"/>
        <end position="34"/>
    </location>
</feature>
<keyword evidence="4 7" id="KW-0812">Transmembrane</keyword>
<evidence type="ECO:0000256" key="3">
    <source>
        <dbReference type="ARBA" id="ARBA00022475"/>
    </source>
</evidence>
<dbReference type="Proteomes" id="UP000051315">
    <property type="component" value="Unassembled WGS sequence"/>
</dbReference>
<protein>
    <submittedName>
        <fullName evidence="9">DMT family permease</fullName>
    </submittedName>
</protein>
<feature type="domain" description="EamA" evidence="8">
    <location>
        <begin position="165"/>
        <end position="296"/>
    </location>
</feature>
<feature type="transmembrane region" description="Helical" evidence="7">
    <location>
        <begin position="46"/>
        <end position="63"/>
    </location>
</feature>
<feature type="transmembrane region" description="Helical" evidence="7">
    <location>
        <begin position="283"/>
        <end position="303"/>
    </location>
</feature>
<comment type="subcellular location">
    <subcellularLocation>
        <location evidence="1">Cell membrane</location>
        <topology evidence="1">Multi-pass membrane protein</topology>
    </subcellularLocation>
</comment>
<dbReference type="OrthoDB" id="9810818at2"/>
<gene>
    <name evidence="9" type="ORF">FC15_GL000702</name>
</gene>
<keyword evidence="5 7" id="KW-1133">Transmembrane helix</keyword>
<evidence type="ECO:0000256" key="5">
    <source>
        <dbReference type="ARBA" id="ARBA00022989"/>
    </source>
</evidence>
<comment type="similarity">
    <text evidence="2">Belongs to the EamA transporter family.</text>
</comment>
<feature type="domain" description="EamA" evidence="8">
    <location>
        <begin position="11"/>
        <end position="151"/>
    </location>
</feature>
<feature type="transmembrane region" description="Helical" evidence="7">
    <location>
        <begin position="226"/>
        <end position="249"/>
    </location>
</feature>
<comment type="caution">
    <text evidence="9">The sequence shown here is derived from an EMBL/GenBank/DDBJ whole genome shotgun (WGS) entry which is preliminary data.</text>
</comment>
<keyword evidence="3" id="KW-1003">Cell membrane</keyword>
<dbReference type="STRING" id="1423735.FC15_GL000702"/>
<accession>A0A0R1VRE3</accession>
<sequence>MFRVSRRNFLIGTTLAIIAAIMWGFSGVTVSMLFKLNSAMTPLWVSQVRMIAAGLIMLGLAAIRREHPFRVWRDGKSAIQLVGYAVFGLIPVQYCYFKTVEYGNAPIATILQFLGPFVITLYLFSFKRQLPTRAETIGLLLAFFGTLLIVTHGHFNQLAIPPLVLFWGLLSAVGVATHSMMPQKLLPKFGVLSVTGWGMLIGGNVLNLFNPFWTRPVTLTFRDVRLLLVTVLVGTVLAFILFSTSLTFILPTTASLLDAFEPLSATLFAVLLVHTHLGQMDLIGGAVIIVAVIVVTMNFKALFQRMRKQHINQIDH</sequence>
<evidence type="ECO:0000313" key="9">
    <source>
        <dbReference type="EMBL" id="KRM08031.1"/>
    </source>
</evidence>
<evidence type="ECO:0000256" key="4">
    <source>
        <dbReference type="ARBA" id="ARBA00022692"/>
    </source>
</evidence>
<evidence type="ECO:0000256" key="2">
    <source>
        <dbReference type="ARBA" id="ARBA00007362"/>
    </source>
</evidence>
<evidence type="ECO:0000313" key="10">
    <source>
        <dbReference type="Proteomes" id="UP000051315"/>
    </source>
</evidence>
<evidence type="ECO:0000256" key="1">
    <source>
        <dbReference type="ARBA" id="ARBA00004651"/>
    </source>
</evidence>
<evidence type="ECO:0000259" key="8">
    <source>
        <dbReference type="Pfam" id="PF00892"/>
    </source>
</evidence>
<reference evidence="9 10" key="1">
    <citation type="journal article" date="2015" name="Genome Announc.">
        <title>Expanding the biotechnology potential of lactobacilli through comparative genomics of 213 strains and associated genera.</title>
        <authorList>
            <person name="Sun Z."/>
            <person name="Harris H.M."/>
            <person name="McCann A."/>
            <person name="Guo C."/>
            <person name="Argimon S."/>
            <person name="Zhang W."/>
            <person name="Yang X."/>
            <person name="Jeffery I.B."/>
            <person name="Cooney J.C."/>
            <person name="Kagawa T.F."/>
            <person name="Liu W."/>
            <person name="Song Y."/>
            <person name="Salvetti E."/>
            <person name="Wrobel A."/>
            <person name="Rasinkangas P."/>
            <person name="Parkhill J."/>
            <person name="Rea M.C."/>
            <person name="O'Sullivan O."/>
            <person name="Ritari J."/>
            <person name="Douillard F.P."/>
            <person name="Paul Ross R."/>
            <person name="Yang R."/>
            <person name="Briner A.E."/>
            <person name="Felis G.E."/>
            <person name="de Vos W.M."/>
            <person name="Barrangou R."/>
            <person name="Klaenhammer T.R."/>
            <person name="Caufield P.W."/>
            <person name="Cui Y."/>
            <person name="Zhang H."/>
            <person name="O'Toole P.W."/>
        </authorList>
    </citation>
    <scope>NUCLEOTIDE SEQUENCE [LARGE SCALE GENOMIC DNA]</scope>
    <source>
        <strain evidence="9 10">DSM 17758</strain>
    </source>
</reference>
<dbReference type="AlphaFoldDB" id="A0A0R1VRE3"/>
<dbReference type="PANTHER" id="PTHR32322">
    <property type="entry name" value="INNER MEMBRANE TRANSPORTER"/>
    <property type="match status" value="1"/>
</dbReference>
<dbReference type="GO" id="GO:0005886">
    <property type="term" value="C:plasma membrane"/>
    <property type="evidence" value="ECO:0007669"/>
    <property type="project" value="UniProtKB-SubCell"/>
</dbReference>
<dbReference type="PATRIC" id="fig|1423735.3.peg.736"/>
<dbReference type="InterPro" id="IPR037185">
    <property type="entry name" value="EmrE-like"/>
</dbReference>
<evidence type="ECO:0000256" key="6">
    <source>
        <dbReference type="ARBA" id="ARBA00023136"/>
    </source>
</evidence>
<keyword evidence="6 7" id="KW-0472">Membrane</keyword>
<dbReference type="PANTHER" id="PTHR32322:SF18">
    <property type="entry name" value="S-ADENOSYLMETHIONINE_S-ADENOSYLHOMOCYSTEINE TRANSPORTER"/>
    <property type="match status" value="1"/>
</dbReference>
<dbReference type="InterPro" id="IPR000620">
    <property type="entry name" value="EamA_dom"/>
</dbReference>
<evidence type="ECO:0000256" key="7">
    <source>
        <dbReference type="SAM" id="Phobius"/>
    </source>
</evidence>
<keyword evidence="10" id="KW-1185">Reference proteome</keyword>
<organism evidence="9 10">
    <name type="scientific">Lapidilactobacillus concavus DSM 17758</name>
    <dbReference type="NCBI Taxonomy" id="1423735"/>
    <lineage>
        <taxon>Bacteria</taxon>
        <taxon>Bacillati</taxon>
        <taxon>Bacillota</taxon>
        <taxon>Bacilli</taxon>
        <taxon>Lactobacillales</taxon>
        <taxon>Lactobacillaceae</taxon>
        <taxon>Lapidilactobacillus</taxon>
    </lineage>
</organism>